<feature type="coiled-coil region" evidence="1">
    <location>
        <begin position="146"/>
        <end position="194"/>
    </location>
</feature>
<gene>
    <name evidence="3" type="ORF">FTUN_0966</name>
</gene>
<name>A0A6M5YJE2_9BACT</name>
<evidence type="ECO:0000256" key="2">
    <source>
        <dbReference type="SAM" id="SignalP"/>
    </source>
</evidence>
<dbReference type="AlphaFoldDB" id="A0A6M5YJE2"/>
<proteinExistence type="predicted"/>
<evidence type="ECO:0000256" key="1">
    <source>
        <dbReference type="SAM" id="Coils"/>
    </source>
</evidence>
<dbReference type="Proteomes" id="UP000503447">
    <property type="component" value="Chromosome"/>
</dbReference>
<dbReference type="KEGG" id="ftj:FTUN_0966"/>
<feature type="chain" id="PRO_5026821052" evidence="2">
    <location>
        <begin position="22"/>
        <end position="202"/>
    </location>
</feature>
<reference evidence="4" key="1">
    <citation type="submission" date="2020-05" db="EMBL/GenBank/DDBJ databases">
        <title>Frigoriglobus tundricola gen. nov., sp. nov., a psychrotolerant cellulolytic planctomycete of the family Gemmataceae with two divergent copies of 16S rRNA gene.</title>
        <authorList>
            <person name="Kulichevskaya I.S."/>
            <person name="Ivanova A.A."/>
            <person name="Naumoff D.G."/>
            <person name="Beletsky A.V."/>
            <person name="Rijpstra W.I.C."/>
            <person name="Sinninghe Damste J.S."/>
            <person name="Mardanov A.V."/>
            <person name="Ravin N.V."/>
            <person name="Dedysh S.N."/>
        </authorList>
    </citation>
    <scope>NUCLEOTIDE SEQUENCE [LARGE SCALE GENOMIC DNA]</scope>
    <source>
        <strain evidence="4">PL17</strain>
    </source>
</reference>
<keyword evidence="4" id="KW-1185">Reference proteome</keyword>
<organism evidence="3 4">
    <name type="scientific">Frigoriglobus tundricola</name>
    <dbReference type="NCBI Taxonomy" id="2774151"/>
    <lineage>
        <taxon>Bacteria</taxon>
        <taxon>Pseudomonadati</taxon>
        <taxon>Planctomycetota</taxon>
        <taxon>Planctomycetia</taxon>
        <taxon>Gemmatales</taxon>
        <taxon>Gemmataceae</taxon>
        <taxon>Frigoriglobus</taxon>
    </lineage>
</organism>
<evidence type="ECO:0000313" key="3">
    <source>
        <dbReference type="EMBL" id="QJW93460.1"/>
    </source>
</evidence>
<evidence type="ECO:0000313" key="4">
    <source>
        <dbReference type="Proteomes" id="UP000503447"/>
    </source>
</evidence>
<accession>A0A6M5YJE2</accession>
<keyword evidence="1" id="KW-0175">Coiled coil</keyword>
<dbReference type="RefSeq" id="WP_171469644.1">
    <property type="nucleotide sequence ID" value="NZ_CP053452.2"/>
</dbReference>
<dbReference type="EMBL" id="CP053452">
    <property type="protein sequence ID" value="QJW93460.1"/>
    <property type="molecule type" value="Genomic_DNA"/>
</dbReference>
<feature type="signal peptide" evidence="2">
    <location>
        <begin position="1"/>
        <end position="21"/>
    </location>
</feature>
<protein>
    <submittedName>
        <fullName evidence="3">Uncharacterized protein</fullName>
    </submittedName>
</protein>
<keyword evidence="2" id="KW-0732">Signal</keyword>
<sequence length="202" mass="21253">MKKFITLTIVSLAAAVGTASATHPDESRLLLAAVVRTADRMGSSIEANPVPVLVALGTFLLTIVYHTAKGKSLRESVEFAATRVTVVPVPAAAPAESEAAVVKRAQARATRTQLIADQIGLENRIRKLPDEVKKAEQEACYTEQAVTDAEKALTAAEEALEAKLAANEAAGVRLEALRKELAGGQAELAAIAGELKKLAEFV</sequence>